<dbReference type="AlphaFoldDB" id="A0A8S1DUP4"/>
<organism evidence="2 3">
    <name type="scientific">Cloeon dipterum</name>
    <dbReference type="NCBI Taxonomy" id="197152"/>
    <lineage>
        <taxon>Eukaryota</taxon>
        <taxon>Metazoa</taxon>
        <taxon>Ecdysozoa</taxon>
        <taxon>Arthropoda</taxon>
        <taxon>Hexapoda</taxon>
        <taxon>Insecta</taxon>
        <taxon>Pterygota</taxon>
        <taxon>Palaeoptera</taxon>
        <taxon>Ephemeroptera</taxon>
        <taxon>Pisciforma</taxon>
        <taxon>Baetidae</taxon>
        <taxon>Cloeon</taxon>
    </lineage>
</organism>
<sequence>MEQPRTNAAACIIPMESEVIPPSPEPKPIPESTEFATKIPLKFDPLVVVDNSQSAESDSVLNKICVFLLVFIVCSIYNVLGFLVIVFIYNTSQNLLAAYFGVIISQLFLWPFAMSNLSEEDLSLFFNLILYSGLVGIFGTLIRCIYKTKCAENAIRQQNNPNEDANNGNNMQHLLE</sequence>
<keyword evidence="3" id="KW-1185">Reference proteome</keyword>
<name>A0A8S1DUP4_9INSE</name>
<feature type="transmembrane region" description="Helical" evidence="1">
    <location>
        <begin position="96"/>
        <end position="113"/>
    </location>
</feature>
<feature type="transmembrane region" description="Helical" evidence="1">
    <location>
        <begin position="125"/>
        <end position="146"/>
    </location>
</feature>
<proteinExistence type="predicted"/>
<dbReference type="EMBL" id="CADEPI010000343">
    <property type="protein sequence ID" value="CAB3384253.1"/>
    <property type="molecule type" value="Genomic_DNA"/>
</dbReference>
<protein>
    <submittedName>
        <fullName evidence="2">Uncharacterized protein</fullName>
    </submittedName>
</protein>
<keyword evidence="1" id="KW-0472">Membrane</keyword>
<keyword evidence="1" id="KW-1133">Transmembrane helix</keyword>
<evidence type="ECO:0000313" key="2">
    <source>
        <dbReference type="EMBL" id="CAB3384253.1"/>
    </source>
</evidence>
<reference evidence="2 3" key="1">
    <citation type="submission" date="2020-04" db="EMBL/GenBank/DDBJ databases">
        <authorList>
            <person name="Alioto T."/>
            <person name="Alioto T."/>
            <person name="Gomez Garrido J."/>
        </authorList>
    </citation>
    <scope>NUCLEOTIDE SEQUENCE [LARGE SCALE GENOMIC DNA]</scope>
</reference>
<evidence type="ECO:0000313" key="3">
    <source>
        <dbReference type="Proteomes" id="UP000494165"/>
    </source>
</evidence>
<keyword evidence="1" id="KW-0812">Transmembrane</keyword>
<accession>A0A8S1DUP4</accession>
<evidence type="ECO:0000256" key="1">
    <source>
        <dbReference type="SAM" id="Phobius"/>
    </source>
</evidence>
<dbReference type="Proteomes" id="UP000494165">
    <property type="component" value="Unassembled WGS sequence"/>
</dbReference>
<gene>
    <name evidence="2" type="ORF">CLODIP_2_CD03183</name>
</gene>
<comment type="caution">
    <text evidence="2">The sequence shown here is derived from an EMBL/GenBank/DDBJ whole genome shotgun (WGS) entry which is preliminary data.</text>
</comment>
<feature type="transmembrane region" description="Helical" evidence="1">
    <location>
        <begin position="66"/>
        <end position="89"/>
    </location>
</feature>